<evidence type="ECO:0000259" key="2">
    <source>
        <dbReference type="Pfam" id="PF24042"/>
    </source>
</evidence>
<dbReference type="CDD" id="cd00090">
    <property type="entry name" value="HTH_ARSR"/>
    <property type="match status" value="1"/>
</dbReference>
<dbReference type="AlphaFoldDB" id="A0ABD5YUK4"/>
<feature type="domain" description="DUF7351" evidence="2">
    <location>
        <begin position="108"/>
        <end position="285"/>
    </location>
</feature>
<dbReference type="EMBL" id="JBHTAX010000001">
    <property type="protein sequence ID" value="MFC7191674.1"/>
    <property type="molecule type" value="Genomic_DNA"/>
</dbReference>
<evidence type="ECO:0000259" key="1">
    <source>
        <dbReference type="Pfam" id="PF24038"/>
    </source>
</evidence>
<proteinExistence type="predicted"/>
<dbReference type="InterPro" id="IPR055771">
    <property type="entry name" value="DUF7347"/>
</dbReference>
<dbReference type="InterPro" id="IPR036388">
    <property type="entry name" value="WH-like_DNA-bd_sf"/>
</dbReference>
<dbReference type="Pfam" id="PF24042">
    <property type="entry name" value="DUF7351"/>
    <property type="match status" value="1"/>
</dbReference>
<sequence length="292" mass="33051">MSRADIQECDECVSPAEAFSIIGNETRLSILEALWAVENRPVRFSRLRKQVGMRDSAQFNYHLDKLIGQFVVRSEKGYDLRNAGERVVEAVLAGSFNEHPRVEPFTIDSPCTRCDAPLRVYYEDEQLTVECPECDRGHGTYTFPPGGLHDRSHDELLTAFDQRVRHLHCLAADGVCPACSGRMRTTIVREDECCLGVDLRADHVCEQCNHNLCSAIGLSLLDHSAVVAFHKEHDIDLNSTPYWNFEWCVSDDQTTVLSEDPWRLRVDIPLDAQTLSVVLDGDLTVIETEHRH</sequence>
<evidence type="ECO:0000313" key="4">
    <source>
        <dbReference type="Proteomes" id="UP001596417"/>
    </source>
</evidence>
<dbReference type="RefSeq" id="WP_248909654.1">
    <property type="nucleotide sequence ID" value="NZ_CP109979.1"/>
</dbReference>
<keyword evidence="4" id="KW-1185">Reference proteome</keyword>
<gene>
    <name evidence="3" type="ORF">ACFQL7_19025</name>
</gene>
<name>A0ABD5YUK4_9EURY</name>
<evidence type="ECO:0000313" key="3">
    <source>
        <dbReference type="EMBL" id="MFC7191674.1"/>
    </source>
</evidence>
<dbReference type="Proteomes" id="UP001596417">
    <property type="component" value="Unassembled WGS sequence"/>
</dbReference>
<dbReference type="InterPro" id="IPR011991">
    <property type="entry name" value="ArsR-like_HTH"/>
</dbReference>
<dbReference type="Pfam" id="PF24038">
    <property type="entry name" value="DUF7347"/>
    <property type="match status" value="1"/>
</dbReference>
<dbReference type="SUPFAM" id="SSF46785">
    <property type="entry name" value="Winged helix' DNA-binding domain"/>
    <property type="match status" value="1"/>
</dbReference>
<dbReference type="Gene3D" id="1.10.10.10">
    <property type="entry name" value="Winged helix-like DNA-binding domain superfamily/Winged helix DNA-binding domain"/>
    <property type="match status" value="1"/>
</dbReference>
<protein>
    <submittedName>
        <fullName evidence="3">Winged helix-turn-helix domain-containing protein</fullName>
    </submittedName>
</protein>
<reference evidence="3 4" key="1">
    <citation type="journal article" date="2019" name="Int. J. Syst. Evol. Microbiol.">
        <title>The Global Catalogue of Microorganisms (GCM) 10K type strain sequencing project: providing services to taxonomists for standard genome sequencing and annotation.</title>
        <authorList>
            <consortium name="The Broad Institute Genomics Platform"/>
            <consortium name="The Broad Institute Genome Sequencing Center for Infectious Disease"/>
            <person name="Wu L."/>
            <person name="Ma J."/>
        </authorList>
    </citation>
    <scope>NUCLEOTIDE SEQUENCE [LARGE SCALE GENOMIC DNA]</scope>
    <source>
        <strain evidence="3 4">RDMS1</strain>
    </source>
</reference>
<dbReference type="InterPro" id="IPR055775">
    <property type="entry name" value="DUF7351"/>
</dbReference>
<dbReference type="InterPro" id="IPR036390">
    <property type="entry name" value="WH_DNA-bd_sf"/>
</dbReference>
<accession>A0ABD5YUK4</accession>
<organism evidence="3 4">
    <name type="scientific">Halocatena marina</name>
    <dbReference type="NCBI Taxonomy" id="2934937"/>
    <lineage>
        <taxon>Archaea</taxon>
        <taxon>Methanobacteriati</taxon>
        <taxon>Methanobacteriota</taxon>
        <taxon>Stenosarchaea group</taxon>
        <taxon>Halobacteria</taxon>
        <taxon>Halobacteriales</taxon>
        <taxon>Natronomonadaceae</taxon>
        <taxon>Halocatena</taxon>
    </lineage>
</organism>
<feature type="domain" description="DUF7347" evidence="1">
    <location>
        <begin position="15"/>
        <end position="91"/>
    </location>
</feature>
<comment type="caution">
    <text evidence="3">The sequence shown here is derived from an EMBL/GenBank/DDBJ whole genome shotgun (WGS) entry which is preliminary data.</text>
</comment>
<dbReference type="GeneID" id="76201438"/>